<feature type="transmembrane region" description="Helical" evidence="1">
    <location>
        <begin position="151"/>
        <end position="173"/>
    </location>
</feature>
<evidence type="ECO:0000313" key="2">
    <source>
        <dbReference type="EMBL" id="OXA55009.1"/>
    </source>
</evidence>
<keyword evidence="3" id="KW-1185">Reference proteome</keyword>
<organism evidence="2 3">
    <name type="scientific">Folsomia candida</name>
    <name type="common">Springtail</name>
    <dbReference type="NCBI Taxonomy" id="158441"/>
    <lineage>
        <taxon>Eukaryota</taxon>
        <taxon>Metazoa</taxon>
        <taxon>Ecdysozoa</taxon>
        <taxon>Arthropoda</taxon>
        <taxon>Hexapoda</taxon>
        <taxon>Collembola</taxon>
        <taxon>Entomobryomorpha</taxon>
        <taxon>Isotomoidea</taxon>
        <taxon>Isotomidae</taxon>
        <taxon>Proisotominae</taxon>
        <taxon>Folsomia</taxon>
    </lineage>
</organism>
<accession>A0A226EC56</accession>
<keyword evidence="1" id="KW-1133">Transmembrane helix</keyword>
<evidence type="ECO:0000256" key="1">
    <source>
        <dbReference type="SAM" id="Phobius"/>
    </source>
</evidence>
<evidence type="ECO:0000313" key="3">
    <source>
        <dbReference type="Proteomes" id="UP000198287"/>
    </source>
</evidence>
<proteinExistence type="predicted"/>
<sequence>MAKITLASVLLPLFKRNLFLGKLHSFMYYAWDSRLKKVIPSSPINSRCTRIHVSVSISYVILQILLIRTSPIALSDKVFPATLTWMYIACTVIGVEWCADTASIQLMNLIYKTEESEELASGAWQSIIFQKIIQLTYFLMDLSCHFVFPPAMAFLLMLLPCQLPFLGSVILPGCEFTRSPFPSHVYLNLVVKVVLILFEFSQIFRNLITGMHYGMYIVIAGILHLWEASSKIVGSPGFSKNYRQLQVLEAVVNGALRDKLFPSFLVLCPFMQIMATYASVKFHDGMPATYLIFVVLLSVEGVILNGLYSTAAAVIYRKSDAYLKAAKGVVLIKLDKKVLKSYTPLRVRFGSNFMDRLTPLVLQEFIAMQTINLLLLT</sequence>
<feature type="transmembrane region" description="Helical" evidence="1">
    <location>
        <begin position="210"/>
        <end position="226"/>
    </location>
</feature>
<comment type="caution">
    <text evidence="2">The sequence shown here is derived from an EMBL/GenBank/DDBJ whole genome shotgun (WGS) entry which is preliminary data.</text>
</comment>
<dbReference type="Proteomes" id="UP000198287">
    <property type="component" value="Unassembled WGS sequence"/>
</dbReference>
<dbReference type="EMBL" id="LNIX01000005">
    <property type="protein sequence ID" value="OXA55009.1"/>
    <property type="molecule type" value="Genomic_DNA"/>
</dbReference>
<protein>
    <submittedName>
        <fullName evidence="2">Uncharacterized protein</fullName>
    </submittedName>
</protein>
<feature type="transmembrane region" description="Helical" evidence="1">
    <location>
        <begin position="290"/>
        <end position="316"/>
    </location>
</feature>
<name>A0A226EC56_FOLCA</name>
<dbReference type="AlphaFoldDB" id="A0A226EC56"/>
<gene>
    <name evidence="2" type="ORF">Fcan01_10396</name>
</gene>
<reference evidence="2 3" key="1">
    <citation type="submission" date="2015-12" db="EMBL/GenBank/DDBJ databases">
        <title>The genome of Folsomia candida.</title>
        <authorList>
            <person name="Faddeeva A."/>
            <person name="Derks M.F."/>
            <person name="Anvar Y."/>
            <person name="Smit S."/>
            <person name="Van Straalen N."/>
            <person name="Roelofs D."/>
        </authorList>
    </citation>
    <scope>NUCLEOTIDE SEQUENCE [LARGE SCALE GENOMIC DNA]</scope>
    <source>
        <strain evidence="2 3">VU population</strain>
        <tissue evidence="2">Whole body</tissue>
    </source>
</reference>
<feature type="transmembrane region" description="Helical" evidence="1">
    <location>
        <begin position="185"/>
        <end position="204"/>
    </location>
</feature>
<keyword evidence="1" id="KW-0472">Membrane</keyword>
<keyword evidence="1" id="KW-0812">Transmembrane</keyword>